<keyword evidence="1" id="KW-1133">Transmembrane helix</keyword>
<dbReference type="AlphaFoldDB" id="A0A2Z2HYY0"/>
<keyword evidence="3" id="KW-0418">Kinase</keyword>
<keyword evidence="3" id="KW-0808">Transferase</keyword>
<dbReference type="Proteomes" id="UP000250088">
    <property type="component" value="Chromosome"/>
</dbReference>
<feature type="transmembrane region" description="Helical" evidence="1">
    <location>
        <begin position="192"/>
        <end position="214"/>
    </location>
</feature>
<accession>A0A2Z2HYY0</accession>
<keyword evidence="1" id="KW-0472">Membrane</keyword>
<feature type="domain" description="Putative sensor" evidence="2">
    <location>
        <begin position="48"/>
        <end position="253"/>
    </location>
</feature>
<feature type="transmembrane region" description="Helical" evidence="1">
    <location>
        <begin position="43"/>
        <end position="66"/>
    </location>
</feature>
<evidence type="ECO:0000259" key="2">
    <source>
        <dbReference type="Pfam" id="PF13796"/>
    </source>
</evidence>
<feature type="transmembrane region" description="Helical" evidence="1">
    <location>
        <begin position="144"/>
        <end position="171"/>
    </location>
</feature>
<dbReference type="InterPro" id="IPR025828">
    <property type="entry name" value="Put_sensor_dom"/>
</dbReference>
<evidence type="ECO:0000313" key="3">
    <source>
        <dbReference type="EMBL" id="ARS90364.1"/>
    </source>
</evidence>
<dbReference type="KEGG" id="naj:B1756_11930"/>
<feature type="transmembrane region" description="Helical" evidence="1">
    <location>
        <begin position="73"/>
        <end position="96"/>
    </location>
</feature>
<gene>
    <name evidence="3" type="ORF">B1756_11930</name>
</gene>
<keyword evidence="1" id="KW-0812">Transmembrane</keyword>
<sequence length="270" mass="29320">MYAGQALPTEMARAAPTDADGRFGRIGSGVARFVGVPLERQTYLNLCYVLLAFPLGLAYVVFLVVGLSVGLGLAIFLVGIPVLAITIALALGLAGFERWLTTTVLPVDVEPRTDLTGDRGRDRLWSLVTDYRTWTAVLYLPVKFVLGLVSFVVAVTGFSTGMSMLALPLYYDRQGLYVGVVTDRAPEIHQSLYLGWNYLLVGFEAVFTVGYWEITTFSSALVAAAFGIVLLLATFHALNALAWISGWIARVLLEDGYDPFAVVVHSEGTQ</sequence>
<dbReference type="Pfam" id="PF13796">
    <property type="entry name" value="Sensor"/>
    <property type="match status" value="1"/>
</dbReference>
<feature type="transmembrane region" description="Helical" evidence="1">
    <location>
        <begin position="220"/>
        <end position="244"/>
    </location>
</feature>
<keyword evidence="4" id="KW-1185">Reference proteome</keyword>
<dbReference type="EMBL" id="CP019893">
    <property type="protein sequence ID" value="ARS90364.1"/>
    <property type="molecule type" value="Genomic_DNA"/>
</dbReference>
<organism evidence="3 4">
    <name type="scientific">Natrarchaeobaculum aegyptiacum</name>
    <dbReference type="NCBI Taxonomy" id="745377"/>
    <lineage>
        <taxon>Archaea</taxon>
        <taxon>Methanobacteriati</taxon>
        <taxon>Methanobacteriota</taxon>
        <taxon>Stenosarchaea group</taxon>
        <taxon>Halobacteria</taxon>
        <taxon>Halobacteriales</taxon>
        <taxon>Natrialbaceae</taxon>
        <taxon>Natrarchaeobaculum</taxon>
    </lineage>
</organism>
<name>A0A2Z2HYY0_9EURY</name>
<proteinExistence type="predicted"/>
<protein>
    <submittedName>
        <fullName evidence="3">Histidine kinase</fullName>
    </submittedName>
</protein>
<dbReference type="GO" id="GO:0016301">
    <property type="term" value="F:kinase activity"/>
    <property type="evidence" value="ECO:0007669"/>
    <property type="project" value="UniProtKB-KW"/>
</dbReference>
<dbReference type="OrthoDB" id="253413at2157"/>
<evidence type="ECO:0000256" key="1">
    <source>
        <dbReference type="SAM" id="Phobius"/>
    </source>
</evidence>
<reference evidence="4" key="1">
    <citation type="submission" date="2017-02" db="EMBL/GenBank/DDBJ databases">
        <title>Natronthermophilus aegyptiacus gen. nov.,sp. nov., an aerobic, extremely halophilic alkalithermophilic archaeon isolated from the athalassohaline Wadi An Natrun, Egypt.</title>
        <authorList>
            <person name="Zhao B."/>
        </authorList>
    </citation>
    <scope>NUCLEOTIDE SEQUENCE [LARGE SCALE GENOMIC DNA]</scope>
    <source>
        <strain evidence="4">JW/NM-HA 15</strain>
    </source>
</reference>
<evidence type="ECO:0000313" key="4">
    <source>
        <dbReference type="Proteomes" id="UP000250088"/>
    </source>
</evidence>